<protein>
    <submittedName>
        <fullName evidence="2">Uncharacterized protein</fullName>
    </submittedName>
</protein>
<evidence type="ECO:0000256" key="1">
    <source>
        <dbReference type="SAM" id="SignalP"/>
    </source>
</evidence>
<proteinExistence type="predicted"/>
<accession>A0A3M7S012</accession>
<dbReference type="EMBL" id="REGN01002302">
    <property type="protein sequence ID" value="RNA28968.1"/>
    <property type="molecule type" value="Genomic_DNA"/>
</dbReference>
<keyword evidence="3" id="KW-1185">Reference proteome</keyword>
<name>A0A3M7S012_BRAPC</name>
<keyword evidence="1" id="KW-0732">Signal</keyword>
<evidence type="ECO:0000313" key="3">
    <source>
        <dbReference type="Proteomes" id="UP000276133"/>
    </source>
</evidence>
<feature type="chain" id="PRO_5018179656" evidence="1">
    <location>
        <begin position="18"/>
        <end position="110"/>
    </location>
</feature>
<comment type="caution">
    <text evidence="2">The sequence shown here is derived from an EMBL/GenBank/DDBJ whole genome shotgun (WGS) entry which is preliminary data.</text>
</comment>
<gene>
    <name evidence="2" type="ORF">BpHYR1_011964</name>
</gene>
<reference evidence="2 3" key="1">
    <citation type="journal article" date="2018" name="Sci. Rep.">
        <title>Genomic signatures of local adaptation to the degree of environmental predictability in rotifers.</title>
        <authorList>
            <person name="Franch-Gras L."/>
            <person name="Hahn C."/>
            <person name="Garcia-Roger E.M."/>
            <person name="Carmona M.J."/>
            <person name="Serra M."/>
            <person name="Gomez A."/>
        </authorList>
    </citation>
    <scope>NUCLEOTIDE SEQUENCE [LARGE SCALE GENOMIC DNA]</scope>
    <source>
        <strain evidence="2">HYR1</strain>
    </source>
</reference>
<sequence length="110" mass="13093">MLKQVILFCFLLSCSMAIYIDRFDQKNIKRQELLLEIDRIDKKLNEEILNIILNNQRNKRSDIDSRLMELQAKIDLLKAYQQMPAGHGQFDFEKIGKRFIDPLKFEEESS</sequence>
<dbReference type="Proteomes" id="UP000276133">
    <property type="component" value="Unassembled WGS sequence"/>
</dbReference>
<dbReference type="AlphaFoldDB" id="A0A3M7S012"/>
<organism evidence="2 3">
    <name type="scientific">Brachionus plicatilis</name>
    <name type="common">Marine rotifer</name>
    <name type="synonym">Brachionus muelleri</name>
    <dbReference type="NCBI Taxonomy" id="10195"/>
    <lineage>
        <taxon>Eukaryota</taxon>
        <taxon>Metazoa</taxon>
        <taxon>Spiralia</taxon>
        <taxon>Gnathifera</taxon>
        <taxon>Rotifera</taxon>
        <taxon>Eurotatoria</taxon>
        <taxon>Monogononta</taxon>
        <taxon>Pseudotrocha</taxon>
        <taxon>Ploima</taxon>
        <taxon>Brachionidae</taxon>
        <taxon>Brachionus</taxon>
    </lineage>
</organism>
<evidence type="ECO:0000313" key="2">
    <source>
        <dbReference type="EMBL" id="RNA28968.1"/>
    </source>
</evidence>
<feature type="signal peptide" evidence="1">
    <location>
        <begin position="1"/>
        <end position="17"/>
    </location>
</feature>